<dbReference type="Proteomes" id="UP000011083">
    <property type="component" value="Unassembled WGS sequence"/>
</dbReference>
<feature type="site" description="Important for catalysis" evidence="10">
    <location>
        <position position="150"/>
    </location>
</feature>
<comment type="catalytic activity">
    <reaction evidence="6">
        <text>L-glutamate + NADP(+) + H2O = 2-oxoglutarate + NH4(+) + NADPH + H(+)</text>
        <dbReference type="Rhea" id="RHEA:11612"/>
        <dbReference type="ChEBI" id="CHEBI:15377"/>
        <dbReference type="ChEBI" id="CHEBI:15378"/>
        <dbReference type="ChEBI" id="CHEBI:16810"/>
        <dbReference type="ChEBI" id="CHEBI:28938"/>
        <dbReference type="ChEBI" id="CHEBI:29985"/>
        <dbReference type="ChEBI" id="CHEBI:57783"/>
        <dbReference type="ChEBI" id="CHEBI:58349"/>
        <dbReference type="EC" id="1.4.1.3"/>
    </reaction>
</comment>
<dbReference type="FunFam" id="3.40.50.720:FF:000100">
    <property type="entry name" value="Glutamate dehydrogenase 1, mitochondrial"/>
    <property type="match status" value="1"/>
</dbReference>
<dbReference type="PANTHER" id="PTHR11606">
    <property type="entry name" value="GLUTAMATE DEHYDROGENASE"/>
    <property type="match status" value="1"/>
</dbReference>
<evidence type="ECO:0000256" key="5">
    <source>
        <dbReference type="ARBA" id="ARBA00047867"/>
    </source>
</evidence>
<feature type="binding site" evidence="9">
    <location>
        <position position="235"/>
    </location>
    <ligand>
        <name>NAD(+)</name>
        <dbReference type="ChEBI" id="CHEBI:57540"/>
    </ligand>
</feature>
<dbReference type="Pfam" id="PF00208">
    <property type="entry name" value="ELFV_dehydrog"/>
    <property type="match status" value="1"/>
</dbReference>
<dbReference type="SUPFAM" id="SSF51735">
    <property type="entry name" value="NAD(P)-binding Rossmann-fold domains"/>
    <property type="match status" value="1"/>
</dbReference>
<keyword evidence="14" id="KW-1185">Reference proteome</keyword>
<comment type="similarity">
    <text evidence="2 7 11">Belongs to the Glu/Leu/Phe/Val dehydrogenases family.</text>
</comment>
<dbReference type="InterPro" id="IPR006096">
    <property type="entry name" value="Glu/Leu/Phe/Val/Trp_DH_C"/>
</dbReference>
<dbReference type="InterPro" id="IPR036291">
    <property type="entry name" value="NAD(P)-bd_dom_sf"/>
</dbReference>
<dbReference type="InterPro" id="IPR006095">
    <property type="entry name" value="Glu/Leu/Phe/Val/Trp_DH"/>
</dbReference>
<dbReference type="SUPFAM" id="SSF53223">
    <property type="entry name" value="Aminoacid dehydrogenase-like, N-terminal domain"/>
    <property type="match status" value="1"/>
</dbReference>
<dbReference type="PROSITE" id="PS00074">
    <property type="entry name" value="GLFV_DEHYDROGENASE"/>
    <property type="match status" value="1"/>
</dbReference>
<dbReference type="InterPro" id="IPR046346">
    <property type="entry name" value="Aminoacid_DH-like_N_sf"/>
</dbReference>
<dbReference type="PANTHER" id="PTHR11606:SF13">
    <property type="entry name" value="GLUTAMATE DEHYDROGENASE 1, MITOCHONDRIAL"/>
    <property type="match status" value="1"/>
</dbReference>
<dbReference type="OrthoDB" id="6718861at2759"/>
<feature type="domain" description="Glutamate/phenylalanine/leucine/valine/L-tryptophan dehydrogenase C-terminal" evidence="12">
    <location>
        <begin position="189"/>
        <end position="466"/>
    </location>
</feature>
<evidence type="ECO:0000256" key="2">
    <source>
        <dbReference type="ARBA" id="ARBA00006382"/>
    </source>
</evidence>
<dbReference type="GO" id="GO:0006538">
    <property type="term" value="P:L-glutamate catabolic process"/>
    <property type="evidence" value="ECO:0007669"/>
    <property type="project" value="TreeGrafter"/>
</dbReference>
<dbReference type="GO" id="GO:0005739">
    <property type="term" value="C:mitochondrion"/>
    <property type="evidence" value="ECO:0007669"/>
    <property type="project" value="UniProtKB-SubCell"/>
</dbReference>
<dbReference type="InterPro" id="IPR006097">
    <property type="entry name" value="Glu/Leu/Phe/Val/Trp_DH_dimer"/>
</dbReference>
<dbReference type="Pfam" id="PF02812">
    <property type="entry name" value="ELFV_dehydrog_N"/>
    <property type="match status" value="1"/>
</dbReference>
<evidence type="ECO:0000256" key="11">
    <source>
        <dbReference type="RuleBase" id="RU004417"/>
    </source>
</evidence>
<keyword evidence="9" id="KW-0547">Nucleotide-binding</keyword>
<evidence type="ECO:0000256" key="6">
    <source>
        <dbReference type="ARBA" id="ARBA00048577"/>
    </source>
</evidence>
<dbReference type="InterPro" id="IPR033922">
    <property type="entry name" value="NAD_bind_Glu_DH"/>
</dbReference>
<evidence type="ECO:0000259" key="12">
    <source>
        <dbReference type="SMART" id="SM00839"/>
    </source>
</evidence>
<protein>
    <recommendedName>
        <fullName evidence="7">Glutamate dehydrogenase</fullName>
    </recommendedName>
</protein>
<dbReference type="STRING" id="1257118.L8HFB5"/>
<dbReference type="Gene3D" id="3.40.50.720">
    <property type="entry name" value="NAD(P)-binding Rossmann-like Domain"/>
    <property type="match status" value="1"/>
</dbReference>
<reference evidence="13 14" key="1">
    <citation type="journal article" date="2013" name="Genome Biol.">
        <title>Genome of Acanthamoeba castellanii highlights extensive lateral gene transfer and early evolution of tyrosine kinase signaling.</title>
        <authorList>
            <person name="Clarke M."/>
            <person name="Lohan A.J."/>
            <person name="Liu B."/>
            <person name="Lagkouvardos I."/>
            <person name="Roy S."/>
            <person name="Zafar N."/>
            <person name="Bertelli C."/>
            <person name="Schilde C."/>
            <person name="Kianianmomeni A."/>
            <person name="Burglin T.R."/>
            <person name="Frech C."/>
            <person name="Turcotte B."/>
            <person name="Kopec K.O."/>
            <person name="Synnott J.M."/>
            <person name="Choo C."/>
            <person name="Paponov I."/>
            <person name="Finkler A."/>
            <person name="Soon Heng Tan C."/>
            <person name="Hutchins A.P."/>
            <person name="Weinmeier T."/>
            <person name="Rattei T."/>
            <person name="Chu J.S."/>
            <person name="Gimenez G."/>
            <person name="Irimia M."/>
            <person name="Rigden D.J."/>
            <person name="Fitzpatrick D.A."/>
            <person name="Lorenzo-Morales J."/>
            <person name="Bateman A."/>
            <person name="Chiu C.H."/>
            <person name="Tang P."/>
            <person name="Hegemann P."/>
            <person name="Fromm H."/>
            <person name="Raoult D."/>
            <person name="Greub G."/>
            <person name="Miranda-Saavedra D."/>
            <person name="Chen N."/>
            <person name="Nash P."/>
            <person name="Ginger M.L."/>
            <person name="Horn M."/>
            <person name="Schaap P."/>
            <person name="Caler L."/>
            <person name="Loftus B."/>
        </authorList>
    </citation>
    <scope>NUCLEOTIDE SEQUENCE [LARGE SCALE GENOMIC DNA]</scope>
    <source>
        <strain evidence="13 14">Neff</strain>
    </source>
</reference>
<gene>
    <name evidence="13" type="ORF">ACA1_376730</name>
</gene>
<dbReference type="VEuPathDB" id="AmoebaDB:ACA1_376730"/>
<dbReference type="PRINTS" id="PR00082">
    <property type="entry name" value="GLFDHDRGNASE"/>
</dbReference>
<accession>L8HFB5</accession>
<evidence type="ECO:0000313" key="13">
    <source>
        <dbReference type="EMBL" id="ELR24199.1"/>
    </source>
</evidence>
<evidence type="ECO:0000256" key="9">
    <source>
        <dbReference type="PIRSR" id="PIRSR000185-2"/>
    </source>
</evidence>
<evidence type="ECO:0000313" key="14">
    <source>
        <dbReference type="Proteomes" id="UP000011083"/>
    </source>
</evidence>
<dbReference type="KEGG" id="acan:ACA1_376730"/>
<dbReference type="AlphaFoldDB" id="L8HFB5"/>
<evidence type="ECO:0000256" key="4">
    <source>
        <dbReference type="ARBA" id="ARBA00023128"/>
    </source>
</evidence>
<comment type="catalytic activity">
    <reaction evidence="5">
        <text>L-glutamate + NAD(+) + H2O = 2-oxoglutarate + NH4(+) + NADH + H(+)</text>
        <dbReference type="Rhea" id="RHEA:15133"/>
        <dbReference type="ChEBI" id="CHEBI:15377"/>
        <dbReference type="ChEBI" id="CHEBI:15378"/>
        <dbReference type="ChEBI" id="CHEBI:16810"/>
        <dbReference type="ChEBI" id="CHEBI:28938"/>
        <dbReference type="ChEBI" id="CHEBI:29985"/>
        <dbReference type="ChEBI" id="CHEBI:57540"/>
        <dbReference type="ChEBI" id="CHEBI:57945"/>
        <dbReference type="EC" id="1.4.1.3"/>
    </reaction>
</comment>
<feature type="binding site" evidence="9">
    <location>
        <position position="96"/>
    </location>
    <ligand>
        <name>substrate</name>
    </ligand>
</feature>
<feature type="binding site" evidence="9">
    <location>
        <position position="72"/>
    </location>
    <ligand>
        <name>substrate</name>
    </ligand>
</feature>
<dbReference type="PIRSF" id="PIRSF000185">
    <property type="entry name" value="Glu_DH"/>
    <property type="match status" value="1"/>
</dbReference>
<dbReference type="EMBL" id="KB007836">
    <property type="protein sequence ID" value="ELR24199.1"/>
    <property type="molecule type" value="Genomic_DNA"/>
</dbReference>
<dbReference type="InterPro" id="IPR033524">
    <property type="entry name" value="Glu/Leu/Phe/Val_DH_AS"/>
</dbReference>
<evidence type="ECO:0000256" key="1">
    <source>
        <dbReference type="ARBA" id="ARBA00004173"/>
    </source>
</evidence>
<evidence type="ECO:0000256" key="10">
    <source>
        <dbReference type="PIRSR" id="PIRSR000185-3"/>
    </source>
</evidence>
<sequence>MSFLESVLHNFNKAAALTGLSEPQIANIRKCAAVFRVKFPVRVNLNEKTGEYDTMIVEGFRVQHSHHRLPCKGGIRYSEHVDQEEVMALASLMTYKCAIVDVPFGGAKGGIKINPRELGVSQIEAITRRYASELIKRNMLGPGMDVPAPDMGTGPREMAWIKDTYEAFHPQDVNSLACVTGKPISQGGIRGRTEATGLGVFFTVREAVNYEEDMKALGLTTGLKGKRVVIQGFGNVGSYSAKFMHEAGAKIIAIGERDGGLYNKDGIDITALWNHIGEKKPFLSFPGAAVVKNPESLLEEECDILVPAALENQINATNALRIKAKIIAEAANGPVTATADEMLEKRGIIVIPDILCNAGGVTVSYFEWVKNLSHVRMGRLERRYDQRSKERLLEHFSNITGRKEDVPAGVVSGANEADLVHSGLEDTMIEGYANVRSVSKLKNCSMRTAAFVDAIRKVARSYAELGVFP</sequence>
<dbReference type="RefSeq" id="XP_004353727.1">
    <property type="nucleotide sequence ID" value="XM_004353675.1"/>
</dbReference>
<comment type="subcellular location">
    <subcellularLocation>
        <location evidence="1">Mitochondrion</location>
    </subcellularLocation>
</comment>
<dbReference type="InterPro" id="IPR014362">
    <property type="entry name" value="Glu_DH"/>
</dbReference>
<feature type="active site" description="Proton donor" evidence="8">
    <location>
        <position position="108"/>
    </location>
</feature>
<dbReference type="OMA" id="WMVYKCA"/>
<dbReference type="CDD" id="cd01076">
    <property type="entry name" value="NAD_bind_1_Glu_DH"/>
    <property type="match status" value="1"/>
</dbReference>
<dbReference type="GO" id="GO:0000166">
    <property type="term" value="F:nucleotide binding"/>
    <property type="evidence" value="ECO:0007669"/>
    <property type="project" value="UniProtKB-KW"/>
</dbReference>
<proteinExistence type="inferred from homology"/>
<dbReference type="Gene3D" id="3.40.50.10860">
    <property type="entry name" value="Leucine Dehydrogenase, chain A, domain 1"/>
    <property type="match status" value="1"/>
</dbReference>
<feature type="binding site" evidence="9">
    <location>
        <position position="196"/>
    </location>
    <ligand>
        <name>NAD(+)</name>
        <dbReference type="ChEBI" id="CHEBI:57540"/>
    </ligand>
</feature>
<organism evidence="13 14">
    <name type="scientific">Acanthamoeba castellanii (strain ATCC 30010 / Neff)</name>
    <dbReference type="NCBI Taxonomy" id="1257118"/>
    <lineage>
        <taxon>Eukaryota</taxon>
        <taxon>Amoebozoa</taxon>
        <taxon>Discosea</taxon>
        <taxon>Longamoebia</taxon>
        <taxon>Centramoebida</taxon>
        <taxon>Acanthamoebidae</taxon>
        <taxon>Acanthamoeba</taxon>
    </lineage>
</organism>
<evidence type="ECO:0000256" key="7">
    <source>
        <dbReference type="PIRNR" id="PIRNR000185"/>
    </source>
</evidence>
<keyword evidence="3 7" id="KW-0560">Oxidoreductase</keyword>
<evidence type="ECO:0000256" key="8">
    <source>
        <dbReference type="PIRSR" id="PIRSR000185-1"/>
    </source>
</evidence>
<dbReference type="SMART" id="SM00839">
    <property type="entry name" value="ELFV_dehydrog"/>
    <property type="match status" value="1"/>
</dbReference>
<evidence type="ECO:0000256" key="3">
    <source>
        <dbReference type="ARBA" id="ARBA00023002"/>
    </source>
</evidence>
<name>L8HFB5_ACACF</name>
<feature type="binding site" evidence="9">
    <location>
        <position position="364"/>
    </location>
    <ligand>
        <name>substrate</name>
    </ligand>
</feature>
<dbReference type="GO" id="GO:0004352">
    <property type="term" value="F:glutamate dehydrogenase (NAD+) activity"/>
    <property type="evidence" value="ECO:0007669"/>
    <property type="project" value="TreeGrafter"/>
</dbReference>
<keyword evidence="9" id="KW-0520">NAD</keyword>
<keyword evidence="4" id="KW-0496">Mitochondrion</keyword>
<dbReference type="GeneID" id="14925209"/>